<organism evidence="1 2">
    <name type="scientific">Rhizobium puerariae</name>
    <dbReference type="NCBI Taxonomy" id="1585791"/>
    <lineage>
        <taxon>Bacteria</taxon>
        <taxon>Pseudomonadati</taxon>
        <taxon>Pseudomonadota</taxon>
        <taxon>Alphaproteobacteria</taxon>
        <taxon>Hyphomicrobiales</taxon>
        <taxon>Rhizobiaceae</taxon>
        <taxon>Rhizobium/Agrobacterium group</taxon>
        <taxon>Rhizobium</taxon>
    </lineage>
</organism>
<reference evidence="1 2" key="1">
    <citation type="submission" date="2024-09" db="EMBL/GenBank/DDBJ databases">
        <authorList>
            <person name="Sun Q."/>
            <person name="Mori K."/>
        </authorList>
    </citation>
    <scope>NUCLEOTIDE SEQUENCE [LARGE SCALE GENOMIC DNA]</scope>
    <source>
        <strain evidence="1 2">TBRC 4938</strain>
    </source>
</reference>
<proteinExistence type="predicted"/>
<name>A0ABV6AKL1_9HYPH</name>
<evidence type="ECO:0000313" key="2">
    <source>
        <dbReference type="Proteomes" id="UP001589692"/>
    </source>
</evidence>
<dbReference type="EMBL" id="JBHMAA010000024">
    <property type="protein sequence ID" value="MFB9951087.1"/>
    <property type="molecule type" value="Genomic_DNA"/>
</dbReference>
<sequence>MLFSFIWTQGTRNRMQGRFLLLGLPEYPAKRMRVMKACNLRRLIPVPAWSVKAVLSEAGKINAMKSIC</sequence>
<comment type="caution">
    <text evidence="1">The sequence shown here is derived from an EMBL/GenBank/DDBJ whole genome shotgun (WGS) entry which is preliminary data.</text>
</comment>
<dbReference type="Proteomes" id="UP001589692">
    <property type="component" value="Unassembled WGS sequence"/>
</dbReference>
<evidence type="ECO:0000313" key="1">
    <source>
        <dbReference type="EMBL" id="MFB9951087.1"/>
    </source>
</evidence>
<dbReference type="RefSeq" id="WP_377263913.1">
    <property type="nucleotide sequence ID" value="NZ_JBHMAA010000024.1"/>
</dbReference>
<keyword evidence="2" id="KW-1185">Reference proteome</keyword>
<accession>A0ABV6AKL1</accession>
<protein>
    <submittedName>
        <fullName evidence="1">Uncharacterized protein</fullName>
    </submittedName>
</protein>
<gene>
    <name evidence="1" type="ORF">ACFFP0_19750</name>
</gene>